<dbReference type="InterPro" id="IPR050905">
    <property type="entry name" value="Plant_NBS-LRR"/>
</dbReference>
<protein>
    <submittedName>
        <fullName evidence="5">Uncharacterized protein</fullName>
    </submittedName>
</protein>
<feature type="domain" description="Disease resistance protein At4g27190-like leucine-rich repeats" evidence="3">
    <location>
        <begin position="193"/>
        <end position="333"/>
    </location>
</feature>
<dbReference type="PANTHER" id="PTHR33463">
    <property type="entry name" value="NB-ARC DOMAIN-CONTAINING PROTEIN-RELATED"/>
    <property type="match status" value="1"/>
</dbReference>
<keyword evidence="6" id="KW-1185">Reference proteome</keyword>
<gene>
    <name evidence="5" type="ORF">RJ639_036640</name>
</gene>
<dbReference type="AlphaFoldDB" id="A0AA88X3N7"/>
<keyword evidence="1" id="KW-0677">Repeat</keyword>
<dbReference type="SUPFAM" id="SSF52058">
    <property type="entry name" value="L domain-like"/>
    <property type="match status" value="1"/>
</dbReference>
<sequence length="629" mass="71519">MGGMTILSAPSSTQVLRNLRALCLERCKIRDISLVGELKNLETLSLIGSNIKRLPREIGQLTHLRLLDLTDCEELIVIPPNVISRLSQLECLYMMNSFVNWGDEGQEDGRSNATLAELKSLSALSALELDISDVKVFPNDLFFKKLIRFRVNLGSYWLVSNPFPTVLRLRLDQSFALQSGINMLLKRTQYLILENCPQVLKNILDDLKKEGFAYLKGLEVYDNEEVEYLADTMGCLSDGFFPILEKLEVVSLDSLKEICHGYLPTRSFCQLRELSLNNVSELTNLWNDRSPGDACLDNLRSVDVASCHKLKNIFSEYTARDLLQLHELLVVYCHFLEQLFANNGEVVAERKDKIVLPRLKFLELSLLDNLRSFFDETDGSSTSDGGTVDPHTQLPLFNGKNLNSLSISICEGLGYLLSRSAAKCLIRLESLEIESCEKMKEIVTTQRQDSEEGSDAFVFPQLCTLRLYDLPDLVTFYQKRCTLEWPSLKTLTIANCTKMKSFPAYLEGDLTPITQPFFSEKVLFPDLEELHIQWMDNLVEIWHNQLPEHTFAKLKALDISGCHKLLDVGPINMLPRLQILEKLYIEDCGALEYVFVPEGLISQQDNVAFSLSNLTELRLKSAPKLRHIW</sequence>
<name>A0AA88X3N7_9ASTE</name>
<keyword evidence="2" id="KW-0611">Plant defense</keyword>
<proteinExistence type="predicted"/>
<dbReference type="Pfam" id="PF23247">
    <property type="entry name" value="LRR_RPS2"/>
    <property type="match status" value="3"/>
</dbReference>
<dbReference type="Pfam" id="PF23598">
    <property type="entry name" value="LRR_14"/>
    <property type="match status" value="1"/>
</dbReference>
<evidence type="ECO:0000259" key="4">
    <source>
        <dbReference type="Pfam" id="PF23598"/>
    </source>
</evidence>
<organism evidence="5 6">
    <name type="scientific">Escallonia herrerae</name>
    <dbReference type="NCBI Taxonomy" id="1293975"/>
    <lineage>
        <taxon>Eukaryota</taxon>
        <taxon>Viridiplantae</taxon>
        <taxon>Streptophyta</taxon>
        <taxon>Embryophyta</taxon>
        <taxon>Tracheophyta</taxon>
        <taxon>Spermatophyta</taxon>
        <taxon>Magnoliopsida</taxon>
        <taxon>eudicotyledons</taxon>
        <taxon>Gunneridae</taxon>
        <taxon>Pentapetalae</taxon>
        <taxon>asterids</taxon>
        <taxon>campanulids</taxon>
        <taxon>Escalloniales</taxon>
        <taxon>Escalloniaceae</taxon>
        <taxon>Escallonia</taxon>
    </lineage>
</organism>
<evidence type="ECO:0000313" key="6">
    <source>
        <dbReference type="Proteomes" id="UP001188597"/>
    </source>
</evidence>
<dbReference type="InterPro" id="IPR055414">
    <property type="entry name" value="LRR_R13L4/SHOC2-like"/>
</dbReference>
<evidence type="ECO:0000256" key="1">
    <source>
        <dbReference type="ARBA" id="ARBA00022737"/>
    </source>
</evidence>
<dbReference type="SUPFAM" id="SSF52047">
    <property type="entry name" value="RNI-like"/>
    <property type="match status" value="1"/>
</dbReference>
<dbReference type="PANTHER" id="PTHR33463:SF211">
    <property type="entry name" value="AAA+ ATPASE DOMAIN, P-LOOP CONTAINING NUCLEOSIDE TRIPHOSPHATE HYDROLASE"/>
    <property type="match status" value="1"/>
</dbReference>
<feature type="domain" description="Disease resistance protein At4g27190-like leucine-rich repeats" evidence="3">
    <location>
        <begin position="392"/>
        <end position="510"/>
    </location>
</feature>
<feature type="domain" description="Disease resistance R13L4/SHOC-2-like LRR" evidence="4">
    <location>
        <begin position="16"/>
        <end position="130"/>
    </location>
</feature>
<dbReference type="InterPro" id="IPR032675">
    <property type="entry name" value="LRR_dom_sf"/>
</dbReference>
<dbReference type="Gene3D" id="3.80.10.10">
    <property type="entry name" value="Ribonuclease Inhibitor"/>
    <property type="match status" value="3"/>
</dbReference>
<comment type="caution">
    <text evidence="5">The sequence shown here is derived from an EMBL/GenBank/DDBJ whole genome shotgun (WGS) entry which is preliminary data.</text>
</comment>
<dbReference type="Proteomes" id="UP001188597">
    <property type="component" value="Unassembled WGS sequence"/>
</dbReference>
<reference evidence="5" key="1">
    <citation type="submission" date="2022-12" db="EMBL/GenBank/DDBJ databases">
        <title>Draft genome assemblies for two species of Escallonia (Escalloniales).</title>
        <authorList>
            <person name="Chanderbali A."/>
            <person name="Dervinis C."/>
            <person name="Anghel I."/>
            <person name="Soltis D."/>
            <person name="Soltis P."/>
            <person name="Zapata F."/>
        </authorList>
    </citation>
    <scope>NUCLEOTIDE SEQUENCE</scope>
    <source>
        <strain evidence="5">UCBG64.0493</strain>
        <tissue evidence="5">Leaf</tissue>
    </source>
</reference>
<evidence type="ECO:0000259" key="3">
    <source>
        <dbReference type="Pfam" id="PF23247"/>
    </source>
</evidence>
<evidence type="ECO:0000313" key="5">
    <source>
        <dbReference type="EMBL" id="KAK3031760.1"/>
    </source>
</evidence>
<dbReference type="InterPro" id="IPR057135">
    <property type="entry name" value="At4g27190-like_LRR"/>
</dbReference>
<feature type="domain" description="Disease resistance protein At4g27190-like leucine-rich repeats" evidence="3">
    <location>
        <begin position="527"/>
        <end position="629"/>
    </location>
</feature>
<accession>A0AA88X3N7</accession>
<evidence type="ECO:0000256" key="2">
    <source>
        <dbReference type="ARBA" id="ARBA00022821"/>
    </source>
</evidence>
<dbReference type="EMBL" id="JAVXUP010000295">
    <property type="protein sequence ID" value="KAK3031760.1"/>
    <property type="molecule type" value="Genomic_DNA"/>
</dbReference>